<feature type="non-terminal residue" evidence="3">
    <location>
        <position position="1"/>
    </location>
</feature>
<gene>
    <name evidence="3" type="ORF">EUTSA_v10012241mg</name>
</gene>
<dbReference type="Pfam" id="PF14111">
    <property type="entry name" value="DUF4283"/>
    <property type="match status" value="1"/>
</dbReference>
<sequence length="318" mass="34594">SLPPDPPFISVNSSDSLVLTVLDASSVDSPSSSERVIQSSNDSPSPDATLPVKPLSAVTNSSFVPASIPLANAPSYAMRFQASLRNMRKISSPSFQEDGTPVIQAPPSILLQTADLWKGHIVAQFHGIIPPTAKIYAELNPVWGKFGNITIRPTSDRSCLMFIPSEQTRQWVLEVGYWQAGFCSFSVHPWSADGSLELCELQTAPTWAVLKSLPPQLYSLDGISLISSAVGEPLHTEKSRLDPYRFGDTKVKIEISLDSSPPDVVALQERSGFTSDALRLGRPLLLGRRFPSALPEPKTDRPASAVMRPPSSHRLQNR</sequence>
<dbReference type="InterPro" id="IPR025558">
    <property type="entry name" value="DUF4283"/>
</dbReference>
<dbReference type="PANTHER" id="PTHR31286:SF181">
    <property type="entry name" value="ZINC KNUCKLE (CCHC-TYPE) FAMILY PROTEIN"/>
    <property type="match status" value="1"/>
</dbReference>
<dbReference type="Gramene" id="ESQ29955">
    <property type="protein sequence ID" value="ESQ29955"/>
    <property type="gene ID" value="EUTSA_v10012241mg"/>
</dbReference>
<dbReference type="KEGG" id="eus:EUTSA_v10012241mg"/>
<feature type="region of interest" description="Disordered" evidence="1">
    <location>
        <begin position="26"/>
        <end position="49"/>
    </location>
</feature>
<dbReference type="InterPro" id="IPR040256">
    <property type="entry name" value="At4g02000-like"/>
</dbReference>
<reference evidence="3 4" key="1">
    <citation type="journal article" date="2013" name="Front. Plant Sci.">
        <title>The Reference Genome of the Halophytic Plant Eutrema salsugineum.</title>
        <authorList>
            <person name="Yang R."/>
            <person name="Jarvis D.E."/>
            <person name="Chen H."/>
            <person name="Beilstein M.A."/>
            <person name="Grimwood J."/>
            <person name="Jenkins J."/>
            <person name="Shu S."/>
            <person name="Prochnik S."/>
            <person name="Xin M."/>
            <person name="Ma C."/>
            <person name="Schmutz J."/>
            <person name="Wing R.A."/>
            <person name="Mitchell-Olds T."/>
            <person name="Schumaker K.S."/>
            <person name="Wang X."/>
        </authorList>
    </citation>
    <scope>NUCLEOTIDE SEQUENCE [LARGE SCALE GENOMIC DNA]</scope>
</reference>
<accession>V4JWV9</accession>
<dbReference type="STRING" id="72664.V4JWV9"/>
<dbReference type="EMBL" id="KI517809">
    <property type="protein sequence ID" value="ESQ29955.1"/>
    <property type="molecule type" value="Genomic_DNA"/>
</dbReference>
<feature type="domain" description="DUF4283" evidence="2">
    <location>
        <begin position="114"/>
        <end position="193"/>
    </location>
</feature>
<evidence type="ECO:0000259" key="2">
    <source>
        <dbReference type="Pfam" id="PF14111"/>
    </source>
</evidence>
<dbReference type="PANTHER" id="PTHR31286">
    <property type="entry name" value="GLYCINE-RICH CELL WALL STRUCTURAL PROTEIN 1.8-LIKE"/>
    <property type="match status" value="1"/>
</dbReference>
<dbReference type="AlphaFoldDB" id="V4JWV9"/>
<evidence type="ECO:0000313" key="4">
    <source>
        <dbReference type="Proteomes" id="UP000030689"/>
    </source>
</evidence>
<evidence type="ECO:0000313" key="3">
    <source>
        <dbReference type="EMBL" id="ESQ29955.1"/>
    </source>
</evidence>
<evidence type="ECO:0000256" key="1">
    <source>
        <dbReference type="SAM" id="MobiDB-lite"/>
    </source>
</evidence>
<feature type="region of interest" description="Disordered" evidence="1">
    <location>
        <begin position="290"/>
        <end position="318"/>
    </location>
</feature>
<keyword evidence="4" id="KW-1185">Reference proteome</keyword>
<dbReference type="Proteomes" id="UP000030689">
    <property type="component" value="Unassembled WGS sequence"/>
</dbReference>
<protein>
    <recommendedName>
        <fullName evidence="2">DUF4283 domain-containing protein</fullName>
    </recommendedName>
</protein>
<proteinExistence type="predicted"/>
<organism evidence="3 4">
    <name type="scientific">Eutrema salsugineum</name>
    <name type="common">Saltwater cress</name>
    <name type="synonym">Sisymbrium salsugineum</name>
    <dbReference type="NCBI Taxonomy" id="72664"/>
    <lineage>
        <taxon>Eukaryota</taxon>
        <taxon>Viridiplantae</taxon>
        <taxon>Streptophyta</taxon>
        <taxon>Embryophyta</taxon>
        <taxon>Tracheophyta</taxon>
        <taxon>Spermatophyta</taxon>
        <taxon>Magnoliopsida</taxon>
        <taxon>eudicotyledons</taxon>
        <taxon>Gunneridae</taxon>
        <taxon>Pentapetalae</taxon>
        <taxon>rosids</taxon>
        <taxon>malvids</taxon>
        <taxon>Brassicales</taxon>
        <taxon>Brassicaceae</taxon>
        <taxon>Eutremeae</taxon>
        <taxon>Eutrema</taxon>
    </lineage>
</organism>
<name>V4JWV9_EUTSA</name>
<feature type="compositionally biased region" description="Polar residues" evidence="1">
    <location>
        <begin position="34"/>
        <end position="46"/>
    </location>
</feature>
<dbReference type="eggNOG" id="KOG1075">
    <property type="taxonomic scope" value="Eukaryota"/>
</dbReference>